<feature type="domain" description="Formyl transferase N-terminal" evidence="6">
    <location>
        <begin position="1"/>
        <end position="180"/>
    </location>
</feature>
<dbReference type="CDD" id="cd08646">
    <property type="entry name" value="FMT_core_Met-tRNA-FMT_N"/>
    <property type="match status" value="1"/>
</dbReference>
<evidence type="ECO:0000256" key="2">
    <source>
        <dbReference type="ARBA" id="ARBA00012261"/>
    </source>
</evidence>
<dbReference type="InterPro" id="IPR044135">
    <property type="entry name" value="Met-tRNA-FMT_C"/>
</dbReference>
<dbReference type="EC" id="2.1.2.9" evidence="2 5"/>
<protein>
    <recommendedName>
        <fullName evidence="2 5">Methionyl-tRNA formyltransferase</fullName>
        <ecNumber evidence="2 5">2.1.2.9</ecNumber>
    </recommendedName>
</protein>
<dbReference type="NCBIfam" id="TIGR00460">
    <property type="entry name" value="fmt"/>
    <property type="match status" value="1"/>
</dbReference>
<name>A0ABU9EBJ1_9BACT</name>
<dbReference type="GO" id="GO:0004479">
    <property type="term" value="F:methionyl-tRNA formyltransferase activity"/>
    <property type="evidence" value="ECO:0007669"/>
    <property type="project" value="UniProtKB-EC"/>
</dbReference>
<dbReference type="InterPro" id="IPR005793">
    <property type="entry name" value="Formyl_trans_C"/>
</dbReference>
<dbReference type="PANTHER" id="PTHR11138">
    <property type="entry name" value="METHIONYL-TRNA FORMYLTRANSFERASE"/>
    <property type="match status" value="1"/>
</dbReference>
<dbReference type="RefSeq" id="WP_405284067.1">
    <property type="nucleotide sequence ID" value="NZ_CP144380.1"/>
</dbReference>
<organism evidence="8 9">
    <name type="scientific">Gaopeijia maritima</name>
    <dbReference type="NCBI Taxonomy" id="3119007"/>
    <lineage>
        <taxon>Bacteria</taxon>
        <taxon>Pseudomonadati</taxon>
        <taxon>Gemmatimonadota</taxon>
        <taxon>Longimicrobiia</taxon>
        <taxon>Gaopeijiales</taxon>
        <taxon>Gaopeijiaceae</taxon>
        <taxon>Gaopeijia</taxon>
    </lineage>
</organism>
<dbReference type="InterPro" id="IPR011034">
    <property type="entry name" value="Formyl_transferase-like_C_sf"/>
</dbReference>
<accession>A0ABU9EBJ1</accession>
<dbReference type="InterPro" id="IPR041711">
    <property type="entry name" value="Met-tRNA-FMT_N"/>
</dbReference>
<dbReference type="InterPro" id="IPR036477">
    <property type="entry name" value="Formyl_transf_N_sf"/>
</dbReference>
<dbReference type="EMBL" id="JBBHLI010000003">
    <property type="protein sequence ID" value="MEK9500930.1"/>
    <property type="molecule type" value="Genomic_DNA"/>
</dbReference>
<comment type="catalytic activity">
    <reaction evidence="5">
        <text>L-methionyl-tRNA(fMet) + (6R)-10-formyltetrahydrofolate = N-formyl-L-methionyl-tRNA(fMet) + (6S)-5,6,7,8-tetrahydrofolate + H(+)</text>
        <dbReference type="Rhea" id="RHEA:24380"/>
        <dbReference type="Rhea" id="RHEA-COMP:9952"/>
        <dbReference type="Rhea" id="RHEA-COMP:9953"/>
        <dbReference type="ChEBI" id="CHEBI:15378"/>
        <dbReference type="ChEBI" id="CHEBI:57453"/>
        <dbReference type="ChEBI" id="CHEBI:78530"/>
        <dbReference type="ChEBI" id="CHEBI:78844"/>
        <dbReference type="ChEBI" id="CHEBI:195366"/>
        <dbReference type="EC" id="2.1.2.9"/>
    </reaction>
</comment>
<dbReference type="PANTHER" id="PTHR11138:SF5">
    <property type="entry name" value="METHIONYL-TRNA FORMYLTRANSFERASE, MITOCHONDRIAL"/>
    <property type="match status" value="1"/>
</dbReference>
<dbReference type="HAMAP" id="MF_00182">
    <property type="entry name" value="Formyl_trans"/>
    <property type="match status" value="1"/>
</dbReference>
<dbReference type="InterPro" id="IPR001555">
    <property type="entry name" value="GART_AS"/>
</dbReference>
<comment type="caution">
    <text evidence="8">The sequence shown here is derived from an EMBL/GenBank/DDBJ whole genome shotgun (WGS) entry which is preliminary data.</text>
</comment>
<dbReference type="Gene3D" id="3.40.50.12230">
    <property type="match status" value="1"/>
</dbReference>
<feature type="domain" description="Formyl transferase C-terminal" evidence="7">
    <location>
        <begin position="204"/>
        <end position="313"/>
    </location>
</feature>
<evidence type="ECO:0000313" key="9">
    <source>
        <dbReference type="Proteomes" id="UP001484239"/>
    </source>
</evidence>
<dbReference type="SUPFAM" id="SSF50486">
    <property type="entry name" value="FMT C-terminal domain-like"/>
    <property type="match status" value="1"/>
</dbReference>
<evidence type="ECO:0000256" key="3">
    <source>
        <dbReference type="ARBA" id="ARBA00022679"/>
    </source>
</evidence>
<dbReference type="Proteomes" id="UP001484239">
    <property type="component" value="Unassembled WGS sequence"/>
</dbReference>
<dbReference type="SUPFAM" id="SSF53328">
    <property type="entry name" value="Formyltransferase"/>
    <property type="match status" value="1"/>
</dbReference>
<keyword evidence="3 5" id="KW-0808">Transferase</keyword>
<sequence length="322" mass="34420">MRVLFWGTPDFAVPSLRALGEEGHQVVGVVTQPDRPAGRGRQVRPSPVKEFALSEGLQVFTPEKPRGESFMDSMRALDPEISVVVAYGHILVREVLDLPERGSINVHASLLPELRGAAPIHWAIARGHEVTGVTIMRMAEAMDAGPILHTVEEPIGPRDTSTELTARLSGVGAQALLEALTLLELGDLPEVEQDHDRATYAPKVSRALARIDWAAPARTVADLVRAMDAVPGSWTTLDGAPLKLFRPWLEPHDEGASEFAAPAGEAAPGTVIDAEGGTGRGLGVMAGDGPVWFAEVQPPGKRRMEVDAWLAGRGVEPGAHLE</sequence>
<dbReference type="InterPro" id="IPR002376">
    <property type="entry name" value="Formyl_transf_N"/>
</dbReference>
<gene>
    <name evidence="5 8" type="primary">fmt</name>
    <name evidence="8" type="ORF">WI372_08080</name>
</gene>
<proteinExistence type="inferred from homology"/>
<evidence type="ECO:0000313" key="8">
    <source>
        <dbReference type="EMBL" id="MEK9500930.1"/>
    </source>
</evidence>
<evidence type="ECO:0000259" key="6">
    <source>
        <dbReference type="Pfam" id="PF00551"/>
    </source>
</evidence>
<dbReference type="InterPro" id="IPR005794">
    <property type="entry name" value="Fmt"/>
</dbReference>
<evidence type="ECO:0000256" key="4">
    <source>
        <dbReference type="ARBA" id="ARBA00022917"/>
    </source>
</evidence>
<evidence type="ECO:0000256" key="1">
    <source>
        <dbReference type="ARBA" id="ARBA00010699"/>
    </source>
</evidence>
<evidence type="ECO:0000256" key="5">
    <source>
        <dbReference type="HAMAP-Rule" id="MF_00182"/>
    </source>
</evidence>
<comment type="similarity">
    <text evidence="1 5">Belongs to the Fmt family.</text>
</comment>
<dbReference type="PROSITE" id="PS00373">
    <property type="entry name" value="GART"/>
    <property type="match status" value="1"/>
</dbReference>
<reference evidence="8 9" key="1">
    <citation type="submission" date="2024-02" db="EMBL/GenBank/DDBJ databases">
        <title>A novel Gemmatimonadota bacterium.</title>
        <authorList>
            <person name="Du Z.-J."/>
            <person name="Ye Y.-Q."/>
        </authorList>
    </citation>
    <scope>NUCLEOTIDE SEQUENCE [LARGE SCALE GENOMIC DNA]</scope>
    <source>
        <strain evidence="8 9">DH-20</strain>
    </source>
</reference>
<keyword evidence="4 5" id="KW-0648">Protein biosynthesis</keyword>
<dbReference type="Pfam" id="PF00551">
    <property type="entry name" value="Formyl_trans_N"/>
    <property type="match status" value="1"/>
</dbReference>
<comment type="function">
    <text evidence="5">Attaches a formyl group to the free amino group of methionyl-tRNA(fMet). The formyl group appears to play a dual role in the initiator identity of N-formylmethionyl-tRNA by promoting its recognition by IF2 and preventing the misappropriation of this tRNA by the elongation apparatus.</text>
</comment>
<dbReference type="Pfam" id="PF02911">
    <property type="entry name" value="Formyl_trans_C"/>
    <property type="match status" value="1"/>
</dbReference>
<keyword evidence="9" id="KW-1185">Reference proteome</keyword>
<evidence type="ECO:0000259" key="7">
    <source>
        <dbReference type="Pfam" id="PF02911"/>
    </source>
</evidence>
<dbReference type="CDD" id="cd08704">
    <property type="entry name" value="Met_tRNA_FMT_C"/>
    <property type="match status" value="1"/>
</dbReference>
<feature type="binding site" evidence="5">
    <location>
        <begin position="109"/>
        <end position="112"/>
    </location>
    <ligand>
        <name>(6S)-5,6,7,8-tetrahydrofolate</name>
        <dbReference type="ChEBI" id="CHEBI:57453"/>
    </ligand>
</feature>